<feature type="transmembrane region" description="Helical" evidence="6">
    <location>
        <begin position="269"/>
        <end position="287"/>
    </location>
</feature>
<feature type="transmembrane region" description="Helical" evidence="6">
    <location>
        <begin position="129"/>
        <end position="147"/>
    </location>
</feature>
<evidence type="ECO:0000313" key="8">
    <source>
        <dbReference type="Proteomes" id="UP000231098"/>
    </source>
</evidence>
<evidence type="ECO:0000256" key="1">
    <source>
        <dbReference type="ARBA" id="ARBA00004651"/>
    </source>
</evidence>
<organism evidence="7 8">
    <name type="scientific">candidate division WWE3 bacterium CG08_land_8_20_14_0_20_41_15</name>
    <dbReference type="NCBI Taxonomy" id="1975086"/>
    <lineage>
        <taxon>Bacteria</taxon>
        <taxon>Katanobacteria</taxon>
    </lineage>
</organism>
<feature type="transmembrane region" description="Helical" evidence="6">
    <location>
        <begin position="187"/>
        <end position="207"/>
    </location>
</feature>
<evidence type="ECO:0000256" key="5">
    <source>
        <dbReference type="ARBA" id="ARBA00023136"/>
    </source>
</evidence>
<keyword evidence="2" id="KW-1003">Cell membrane</keyword>
<feature type="transmembrane region" description="Helical" evidence="6">
    <location>
        <begin position="159"/>
        <end position="181"/>
    </location>
</feature>
<dbReference type="InterPro" id="IPR050833">
    <property type="entry name" value="Poly_Biosynth_Transport"/>
</dbReference>
<feature type="transmembrane region" description="Helical" evidence="6">
    <location>
        <begin position="100"/>
        <end position="123"/>
    </location>
</feature>
<sequence length="419" mass="46743">MSNLASKLKNILKNPLAVNSIIMFVGSMTGSFMNYVYNLFMGRLLEPEKYGILAALMSLLYIVNVPSSAITTTIIKYTSQYKGEEKFGKIKYMFRKLSKYFFFAGIVIFTVFAIFENKIAAFLKISDPLLVVMLASLFIASTPATINNGIINGLQKFPFIAGNSIFAAVTKLSIAILLVKLGFGVKGALVGLSLSFFLPYLLTFIPLSKLNKYKEELGIEWGKMAKYALPVFLANLGMGFFTNTDIVLVKRFFTPYEAGIFSALSLTSRTIYFASTSVVTVMFALVAERFAKKTDYKKIFLTSLGFVGLGCALCTAIYSIFPQFVMKFFFGVKYLEASKYLGMFALFISIYAISFLLINYFLSIHKTKVVTVSLLFAGLQAILIFFFHENFKEVIFSSVLSVTLLSGTLIGYYARMSKE</sequence>
<feature type="transmembrane region" description="Helical" evidence="6">
    <location>
        <begin position="21"/>
        <end position="40"/>
    </location>
</feature>
<dbReference type="Pfam" id="PF13440">
    <property type="entry name" value="Polysacc_synt_3"/>
    <property type="match status" value="1"/>
</dbReference>
<evidence type="ECO:0000256" key="3">
    <source>
        <dbReference type="ARBA" id="ARBA00022692"/>
    </source>
</evidence>
<keyword evidence="5 6" id="KW-0472">Membrane</keyword>
<evidence type="ECO:0000313" key="7">
    <source>
        <dbReference type="EMBL" id="PIS21662.1"/>
    </source>
</evidence>
<feature type="transmembrane region" description="Helical" evidence="6">
    <location>
        <begin position="341"/>
        <end position="362"/>
    </location>
</feature>
<comment type="subcellular location">
    <subcellularLocation>
        <location evidence="1">Cell membrane</location>
        <topology evidence="1">Multi-pass membrane protein</topology>
    </subcellularLocation>
</comment>
<dbReference type="Proteomes" id="UP000231098">
    <property type="component" value="Unassembled WGS sequence"/>
</dbReference>
<keyword evidence="3 6" id="KW-0812">Transmembrane</keyword>
<dbReference type="GO" id="GO:0005886">
    <property type="term" value="C:plasma membrane"/>
    <property type="evidence" value="ECO:0007669"/>
    <property type="project" value="UniProtKB-SubCell"/>
</dbReference>
<dbReference type="EMBL" id="PEYV01000028">
    <property type="protein sequence ID" value="PIS21662.1"/>
    <property type="molecule type" value="Genomic_DNA"/>
</dbReference>
<feature type="transmembrane region" description="Helical" evidence="6">
    <location>
        <begin position="52"/>
        <end position="79"/>
    </location>
</feature>
<comment type="caution">
    <text evidence="7">The sequence shown here is derived from an EMBL/GenBank/DDBJ whole genome shotgun (WGS) entry which is preliminary data.</text>
</comment>
<feature type="transmembrane region" description="Helical" evidence="6">
    <location>
        <begin position="394"/>
        <end position="414"/>
    </location>
</feature>
<feature type="transmembrane region" description="Helical" evidence="6">
    <location>
        <begin position="299"/>
        <end position="321"/>
    </location>
</feature>
<keyword evidence="4 6" id="KW-1133">Transmembrane helix</keyword>
<evidence type="ECO:0000256" key="2">
    <source>
        <dbReference type="ARBA" id="ARBA00022475"/>
    </source>
</evidence>
<protein>
    <recommendedName>
        <fullName evidence="9">Polysaccharide biosynthesis protein C-terminal domain-containing protein</fullName>
    </recommendedName>
</protein>
<evidence type="ECO:0000256" key="4">
    <source>
        <dbReference type="ARBA" id="ARBA00022989"/>
    </source>
</evidence>
<dbReference type="AlphaFoldDB" id="A0A2H0X9S9"/>
<evidence type="ECO:0000256" key="6">
    <source>
        <dbReference type="SAM" id="Phobius"/>
    </source>
</evidence>
<gene>
    <name evidence="7" type="ORF">COT51_01495</name>
</gene>
<dbReference type="PANTHER" id="PTHR30250">
    <property type="entry name" value="PST FAMILY PREDICTED COLANIC ACID TRANSPORTER"/>
    <property type="match status" value="1"/>
</dbReference>
<reference evidence="8" key="1">
    <citation type="submission" date="2017-09" db="EMBL/GenBank/DDBJ databases">
        <title>Depth-based differentiation of microbial function through sediment-hosted aquifers and enrichment of novel symbionts in the deep terrestrial subsurface.</title>
        <authorList>
            <person name="Probst A.J."/>
            <person name="Ladd B."/>
            <person name="Jarett J.K."/>
            <person name="Geller-Mcgrath D.E."/>
            <person name="Sieber C.M.K."/>
            <person name="Emerson J.B."/>
            <person name="Anantharaman K."/>
            <person name="Thomas B.C."/>
            <person name="Malmstrom R."/>
            <person name="Stieglmeier M."/>
            <person name="Klingl A."/>
            <person name="Woyke T."/>
            <person name="Ryan C.M."/>
            <person name="Banfield J.F."/>
        </authorList>
    </citation>
    <scope>NUCLEOTIDE SEQUENCE [LARGE SCALE GENOMIC DNA]</scope>
</reference>
<evidence type="ECO:0008006" key="9">
    <source>
        <dbReference type="Google" id="ProtNLM"/>
    </source>
</evidence>
<proteinExistence type="predicted"/>
<accession>A0A2H0X9S9</accession>
<dbReference type="PANTHER" id="PTHR30250:SF28">
    <property type="entry name" value="POLYSACCHARIDE BIOSYNTHESIS PROTEIN"/>
    <property type="match status" value="1"/>
</dbReference>
<feature type="transmembrane region" description="Helical" evidence="6">
    <location>
        <begin position="227"/>
        <end position="249"/>
    </location>
</feature>
<name>A0A2H0X9S9_UNCKA</name>
<feature type="transmembrane region" description="Helical" evidence="6">
    <location>
        <begin position="369"/>
        <end position="388"/>
    </location>
</feature>